<dbReference type="EC" id="1.1.1.42" evidence="10"/>
<evidence type="ECO:0000256" key="5">
    <source>
        <dbReference type="ARBA" id="ARBA00022723"/>
    </source>
</evidence>
<evidence type="ECO:0000256" key="4">
    <source>
        <dbReference type="ARBA" id="ARBA00022532"/>
    </source>
</evidence>
<dbReference type="GO" id="GO:0051287">
    <property type="term" value="F:NAD binding"/>
    <property type="evidence" value="ECO:0007669"/>
    <property type="project" value="InterPro"/>
</dbReference>
<reference evidence="13" key="1">
    <citation type="submission" date="2025-08" db="UniProtKB">
        <authorList>
            <consortium name="Ensembl"/>
        </authorList>
    </citation>
    <scope>IDENTIFICATION</scope>
</reference>
<dbReference type="Ensembl" id="ENSHCOT00000015599.1">
    <property type="protein sequence ID" value="ENSHCOP00000009463.1"/>
    <property type="gene ID" value="ENSHCOG00000011933.1"/>
</dbReference>
<feature type="domain" description="Isopropylmalate dehydrogenase-like" evidence="12">
    <location>
        <begin position="50"/>
        <end position="410"/>
    </location>
</feature>
<dbReference type="PIRSF" id="PIRSF000108">
    <property type="entry name" value="IDH_NADP"/>
    <property type="match status" value="1"/>
</dbReference>
<dbReference type="SMART" id="SM01329">
    <property type="entry name" value="Iso_dh"/>
    <property type="match status" value="1"/>
</dbReference>
<dbReference type="InterPro" id="IPR004790">
    <property type="entry name" value="Isocitrate_DH_NADP"/>
</dbReference>
<feature type="binding site" evidence="11">
    <location>
        <position position="260"/>
    </location>
    <ligand>
        <name>Mn(2+)</name>
        <dbReference type="ChEBI" id="CHEBI:29035"/>
    </ligand>
</feature>
<dbReference type="SUPFAM" id="SSF53659">
    <property type="entry name" value="Isocitrate/Isopropylmalate dehydrogenase-like"/>
    <property type="match status" value="1"/>
</dbReference>
<evidence type="ECO:0000259" key="12">
    <source>
        <dbReference type="SMART" id="SM01329"/>
    </source>
</evidence>
<dbReference type="GO" id="GO:0006097">
    <property type="term" value="P:glyoxylate cycle"/>
    <property type="evidence" value="ECO:0007669"/>
    <property type="project" value="UniProtKB-KW"/>
</dbReference>
<evidence type="ECO:0000256" key="10">
    <source>
        <dbReference type="PIRNR" id="PIRNR000108"/>
    </source>
</evidence>
<dbReference type="GO" id="GO:0006102">
    <property type="term" value="P:isocitrate metabolic process"/>
    <property type="evidence" value="ECO:0007669"/>
    <property type="project" value="InterPro"/>
</dbReference>
<evidence type="ECO:0000256" key="3">
    <source>
        <dbReference type="ARBA" id="ARBA00022435"/>
    </source>
</evidence>
<evidence type="ECO:0000256" key="7">
    <source>
        <dbReference type="ARBA" id="ARBA00022857"/>
    </source>
</evidence>
<dbReference type="PANTHER" id="PTHR11822">
    <property type="entry name" value="NADP-SPECIFIC ISOCITRATE DEHYDROGENASE"/>
    <property type="match status" value="1"/>
</dbReference>
<sequence>MAGYLKVFSSLSRSAAAAFSRHPAVLAPAAQRQTSQQRNYGDKRIQVAQPVVEMDGDEMTRIIWEFIKEKVSGVPRKPAGGELVPNGRGGAWALIRFETLQVAVDARVVPMRVSPPAEFGLKKMWKSPNGTIRNILGGTVFREPIICKNIPRLVPGWTALPLSAAFGRSPRELIKKRRGPTADGSFVFALSLSPQSITGFAHSCFQYAINKKWPLYMSTKNTILKAYDGRFKDIFEDIFQKHYKPEFDKLKIWYEHRLIDDMVAQVLKSSGAFVWACKNYDGDVQSDILAQGFGSLGLMTSVLVCPDGKTIEAEAAHGTVTRHYREHQKGRPTSTNPIASIFAWTRGLEHRGKLDGNPDLIKFSQTLERVCVETVESGTMTKDLAGCIHGLSNVKLNEHYVNTTDFLDAIKTNLEKALGK</sequence>
<comment type="catalytic activity">
    <reaction evidence="10">
        <text>D-threo-isocitrate + NADP(+) = 2-oxoglutarate + CO2 + NADPH</text>
        <dbReference type="Rhea" id="RHEA:19629"/>
        <dbReference type="ChEBI" id="CHEBI:15562"/>
        <dbReference type="ChEBI" id="CHEBI:16526"/>
        <dbReference type="ChEBI" id="CHEBI:16810"/>
        <dbReference type="ChEBI" id="CHEBI:57783"/>
        <dbReference type="ChEBI" id="CHEBI:58349"/>
        <dbReference type="EC" id="1.1.1.42"/>
    </reaction>
</comment>
<name>A0A3Q2XWP0_HIPCM</name>
<evidence type="ECO:0000313" key="13">
    <source>
        <dbReference type="Ensembl" id="ENSHCOP00000009463.1"/>
    </source>
</evidence>
<keyword evidence="7 10" id="KW-0521">NADP</keyword>
<keyword evidence="9 10" id="KW-0464">Manganese</keyword>
<dbReference type="GO" id="GO:0004450">
    <property type="term" value="F:isocitrate dehydrogenase (NADP+) activity"/>
    <property type="evidence" value="ECO:0007669"/>
    <property type="project" value="UniProtKB-EC"/>
</dbReference>
<accession>A0A3Q2XWP0</accession>
<dbReference type="GO" id="GO:0000287">
    <property type="term" value="F:magnesium ion binding"/>
    <property type="evidence" value="ECO:0007669"/>
    <property type="project" value="InterPro"/>
</dbReference>
<evidence type="ECO:0000256" key="11">
    <source>
        <dbReference type="PIRSR" id="PIRSR000108-3"/>
    </source>
</evidence>
<dbReference type="AlphaFoldDB" id="A0A3Q2XWP0"/>
<dbReference type="PROSITE" id="PS00470">
    <property type="entry name" value="IDH_IMDH"/>
    <property type="match status" value="1"/>
</dbReference>
<comment type="cofactor">
    <cofactor evidence="1">
        <name>Mn(2+)</name>
        <dbReference type="ChEBI" id="CHEBI:29035"/>
    </cofactor>
</comment>
<dbReference type="NCBIfam" id="NF006156">
    <property type="entry name" value="PRK08299.1"/>
    <property type="match status" value="1"/>
</dbReference>
<dbReference type="InterPro" id="IPR024084">
    <property type="entry name" value="IsoPropMal-DH-like_dom"/>
</dbReference>
<evidence type="ECO:0000256" key="1">
    <source>
        <dbReference type="ARBA" id="ARBA00001936"/>
    </source>
</evidence>
<evidence type="ECO:0000256" key="9">
    <source>
        <dbReference type="ARBA" id="ARBA00023211"/>
    </source>
</evidence>
<keyword evidence="5 10" id="KW-0479">Metal-binding</keyword>
<proteinExistence type="inferred from homology"/>
<keyword evidence="4 10" id="KW-0816">Tricarboxylic acid cycle</keyword>
<keyword evidence="14" id="KW-1185">Reference proteome</keyword>
<dbReference type="GeneTree" id="ENSGT00390000012547"/>
<evidence type="ECO:0000256" key="2">
    <source>
        <dbReference type="ARBA" id="ARBA00007769"/>
    </source>
</evidence>
<organism evidence="13 14">
    <name type="scientific">Hippocampus comes</name>
    <name type="common">Tiger tail seahorse</name>
    <dbReference type="NCBI Taxonomy" id="109280"/>
    <lineage>
        <taxon>Eukaryota</taxon>
        <taxon>Metazoa</taxon>
        <taxon>Chordata</taxon>
        <taxon>Craniata</taxon>
        <taxon>Vertebrata</taxon>
        <taxon>Euteleostomi</taxon>
        <taxon>Actinopterygii</taxon>
        <taxon>Neopterygii</taxon>
        <taxon>Teleostei</taxon>
        <taxon>Neoteleostei</taxon>
        <taxon>Acanthomorphata</taxon>
        <taxon>Syngnathiaria</taxon>
        <taxon>Syngnathiformes</taxon>
        <taxon>Syngnathoidei</taxon>
        <taxon>Syngnathidae</taxon>
        <taxon>Hippocampus</taxon>
    </lineage>
</organism>
<protein>
    <recommendedName>
        <fullName evidence="10">Isocitrate dehydrogenase [NADP]</fullName>
        <ecNumber evidence="10">1.1.1.42</ecNumber>
    </recommendedName>
</protein>
<evidence type="ECO:0000313" key="14">
    <source>
        <dbReference type="Proteomes" id="UP000264820"/>
    </source>
</evidence>
<comment type="similarity">
    <text evidence="2 10">Belongs to the isocitrate and isopropylmalate dehydrogenases family.</text>
</comment>
<dbReference type="PANTHER" id="PTHR11822:SF21">
    <property type="entry name" value="ISOCITRATE DEHYDROGENASE [NADP], MITOCHONDRIAL"/>
    <property type="match status" value="1"/>
</dbReference>
<keyword evidence="8 10" id="KW-0560">Oxidoreductase</keyword>
<dbReference type="InterPro" id="IPR019818">
    <property type="entry name" value="IsoCit/isopropylmalate_DH_CS"/>
</dbReference>
<reference evidence="13" key="2">
    <citation type="submission" date="2025-09" db="UniProtKB">
        <authorList>
            <consortium name="Ensembl"/>
        </authorList>
    </citation>
    <scope>IDENTIFICATION</scope>
</reference>
<dbReference type="GO" id="GO:0006099">
    <property type="term" value="P:tricarboxylic acid cycle"/>
    <property type="evidence" value="ECO:0007669"/>
    <property type="project" value="UniProtKB-KW"/>
</dbReference>
<dbReference type="Gene3D" id="3.40.718.10">
    <property type="entry name" value="Isopropylmalate Dehydrogenase"/>
    <property type="match status" value="1"/>
</dbReference>
<feature type="binding site" evidence="11">
    <location>
        <position position="283"/>
    </location>
    <ligand>
        <name>Mn(2+)</name>
        <dbReference type="ChEBI" id="CHEBI:29035"/>
    </ligand>
</feature>
<comment type="cofactor">
    <cofactor evidence="10 11">
        <name>Mg(2+)</name>
        <dbReference type="ChEBI" id="CHEBI:18420"/>
    </cofactor>
    <cofactor evidence="10 11">
        <name>Mn(2+)</name>
        <dbReference type="ChEBI" id="CHEBI:29035"/>
    </cofactor>
    <text evidence="10 11">Binds 1 Mg(2+) or Mn(2+) ion per subunit.</text>
</comment>
<keyword evidence="6 10" id="KW-0460">Magnesium</keyword>
<evidence type="ECO:0000256" key="6">
    <source>
        <dbReference type="ARBA" id="ARBA00022842"/>
    </source>
</evidence>
<evidence type="ECO:0000256" key="8">
    <source>
        <dbReference type="ARBA" id="ARBA00023002"/>
    </source>
</evidence>
<dbReference type="Proteomes" id="UP000264820">
    <property type="component" value="Unplaced"/>
</dbReference>
<keyword evidence="3" id="KW-0329">Glyoxylate bypass</keyword>
<dbReference type="Pfam" id="PF00180">
    <property type="entry name" value="Iso_dh"/>
    <property type="match status" value="1"/>
</dbReference>